<evidence type="ECO:0000256" key="1">
    <source>
        <dbReference type="SAM" id="MobiDB-lite"/>
    </source>
</evidence>
<accession>A0A5M3YPY9</accession>
<gene>
    <name evidence="2" type="ORF">ATEIFO6365_0004074000</name>
</gene>
<comment type="caution">
    <text evidence="2">The sequence shown here is derived from an EMBL/GenBank/DDBJ whole genome shotgun (WGS) entry which is preliminary data.</text>
</comment>
<feature type="region of interest" description="Disordered" evidence="1">
    <location>
        <begin position="251"/>
        <end position="271"/>
    </location>
</feature>
<reference evidence="2 3" key="1">
    <citation type="submission" date="2020-01" db="EMBL/GenBank/DDBJ databases">
        <title>Aspergillus terreus IFO 6365 whole genome shotgun sequence.</title>
        <authorList>
            <person name="Kanamasa S."/>
            <person name="Takahashi H."/>
        </authorList>
    </citation>
    <scope>NUCLEOTIDE SEQUENCE [LARGE SCALE GENOMIC DNA]</scope>
    <source>
        <strain evidence="2 3">IFO 6365</strain>
    </source>
</reference>
<keyword evidence="3" id="KW-1185">Reference proteome</keyword>
<feature type="compositionally biased region" description="Low complexity" evidence="1">
    <location>
        <begin position="251"/>
        <end position="260"/>
    </location>
</feature>
<dbReference type="EMBL" id="BLJY01000004">
    <property type="protein sequence ID" value="GFF15621.1"/>
    <property type="molecule type" value="Genomic_DNA"/>
</dbReference>
<protein>
    <submittedName>
        <fullName evidence="2">Uncharacterized protein</fullName>
    </submittedName>
</protein>
<evidence type="ECO:0000313" key="2">
    <source>
        <dbReference type="EMBL" id="GFF15621.1"/>
    </source>
</evidence>
<dbReference type="VEuPathDB" id="FungiDB:ATEG_04750"/>
<dbReference type="AlphaFoldDB" id="A0A5M3YPY9"/>
<dbReference type="OrthoDB" id="4344093at2759"/>
<feature type="compositionally biased region" description="Basic and acidic residues" evidence="1">
    <location>
        <begin position="261"/>
        <end position="271"/>
    </location>
</feature>
<proteinExistence type="predicted"/>
<organism evidence="2 3">
    <name type="scientific">Aspergillus terreus</name>
    <dbReference type="NCBI Taxonomy" id="33178"/>
    <lineage>
        <taxon>Eukaryota</taxon>
        <taxon>Fungi</taxon>
        <taxon>Dikarya</taxon>
        <taxon>Ascomycota</taxon>
        <taxon>Pezizomycotina</taxon>
        <taxon>Eurotiomycetes</taxon>
        <taxon>Eurotiomycetidae</taxon>
        <taxon>Eurotiales</taxon>
        <taxon>Aspergillaceae</taxon>
        <taxon>Aspergillus</taxon>
        <taxon>Aspergillus subgen. Circumdati</taxon>
    </lineage>
</organism>
<dbReference type="Proteomes" id="UP000452235">
    <property type="component" value="Unassembled WGS sequence"/>
</dbReference>
<evidence type="ECO:0000313" key="3">
    <source>
        <dbReference type="Proteomes" id="UP000452235"/>
    </source>
</evidence>
<sequence>MLSNHNPYASEPAFPVLAHSLLPQTHTSLTSEYNAEQPTAWDLRPDIDRGFHSPSTSVFRYGTIIGFSHLRSRDPSNNLTDECTAELPRALATSHLSQASTPLPRVYIIHPANYDGFSPQKLLESLLSTRNPPLSRNEAISRLDAVQLLPVFDFTAAVQAINEVSRALDRYYEEQRRQTPHDAVPAEPCPVLLIIAGLDSLTEGVVRASNTVRGAAVLTTVLHSLTQLVRLHRSCLSVMLVNTAGVGTVAPASPAQPAQRARADSDRPPTHEDGLYSVFRATDAPLFPSLLMRLMDQGIDSHLLISTMKGTRVIEVIKDRVGDSVGKWSVWTPHK</sequence>
<name>A0A5M3YPY9_ASPTE</name>